<dbReference type="RefSeq" id="WP_173559156.1">
    <property type="nucleotide sequence ID" value="NZ_JAPIUZ010000002.1"/>
</dbReference>
<keyword evidence="3" id="KW-0238">DNA-binding</keyword>
<dbReference type="SUPFAM" id="SSF110849">
    <property type="entry name" value="ParB/Sulfiredoxin"/>
    <property type="match status" value="1"/>
</dbReference>
<reference evidence="6 7" key="1">
    <citation type="submission" date="2022-11" db="EMBL/GenBank/DDBJ databases">
        <title>Genome sequencing of Acetobacter type strain.</title>
        <authorList>
            <person name="Heo J."/>
            <person name="Lee D."/>
            <person name="Han B.-H."/>
            <person name="Hong S.-B."/>
            <person name="Kwon S.-W."/>
        </authorList>
    </citation>
    <scope>NUCLEOTIDE SEQUENCE [LARGE SCALE GENOMIC DNA]</scope>
    <source>
        <strain evidence="6 7">KACC 21253</strain>
    </source>
</reference>
<dbReference type="InterPro" id="IPR041468">
    <property type="entry name" value="HTH_ParB/Spo0J"/>
</dbReference>
<dbReference type="InterPro" id="IPR004437">
    <property type="entry name" value="ParB/RepB/Spo0J"/>
</dbReference>
<accession>A0ABT3QE54</accession>
<dbReference type="InterPro" id="IPR057240">
    <property type="entry name" value="ParB_dimer_C"/>
</dbReference>
<proteinExistence type="inferred from homology"/>
<dbReference type="PANTHER" id="PTHR33375:SF1">
    <property type="entry name" value="CHROMOSOME-PARTITIONING PROTEIN PARB-RELATED"/>
    <property type="match status" value="1"/>
</dbReference>
<evidence type="ECO:0000259" key="5">
    <source>
        <dbReference type="SMART" id="SM00470"/>
    </source>
</evidence>
<name>A0ABT3QE54_9PROT</name>
<comment type="similarity">
    <text evidence="1">Belongs to the ParB family.</text>
</comment>
<feature type="domain" description="ParB-like N-terminal" evidence="5">
    <location>
        <begin position="49"/>
        <end position="141"/>
    </location>
</feature>
<dbReference type="InterPro" id="IPR050336">
    <property type="entry name" value="Chromosome_partition/occlusion"/>
</dbReference>
<dbReference type="PANTHER" id="PTHR33375">
    <property type="entry name" value="CHROMOSOME-PARTITIONING PROTEIN PARB-RELATED"/>
    <property type="match status" value="1"/>
</dbReference>
<protein>
    <submittedName>
        <fullName evidence="6">ParB/RepB/Spo0J family partition protein</fullName>
    </submittedName>
</protein>
<gene>
    <name evidence="6" type="ORF">OQ497_06030</name>
</gene>
<evidence type="ECO:0000256" key="1">
    <source>
        <dbReference type="ARBA" id="ARBA00006295"/>
    </source>
</evidence>
<dbReference type="InterPro" id="IPR003115">
    <property type="entry name" value="ParB_N"/>
</dbReference>
<sequence>MSRKPQMRPKLGRGLAALLGDTAPPVMTRSEGEAVAQQNAAPVVSAPASVLPVEMLEPGPFQPRQHIDPDALQELAESIRLRGILQPILVRPNPDKEGYYQIVAGERRWRAAQLAQCHTVPVHVRDLDAVSAMAAALVENLQRADLNPIEEAEGFSRLIEDYSLTQDELALAIGKSRPHIANTLRLLRLPELVRKKVGGGVLSAGHARALLTHPDPAAGAEYVLEKALSVRQTEAYVQAVLEQGDKASAKKPEKKEKNPEIVALERDLAHRLGLNVTVNFDGQKKGSLEIHYKSLDQLDVVLALLKA</sequence>
<dbReference type="Proteomes" id="UP001301152">
    <property type="component" value="Unassembled WGS sequence"/>
</dbReference>
<organism evidence="6 7">
    <name type="scientific">Acetobacter thailandicus</name>
    <dbReference type="NCBI Taxonomy" id="1502842"/>
    <lineage>
        <taxon>Bacteria</taxon>
        <taxon>Pseudomonadati</taxon>
        <taxon>Pseudomonadota</taxon>
        <taxon>Alphaproteobacteria</taxon>
        <taxon>Acetobacterales</taxon>
        <taxon>Acetobacteraceae</taxon>
        <taxon>Acetobacter</taxon>
    </lineage>
</organism>
<evidence type="ECO:0000313" key="6">
    <source>
        <dbReference type="EMBL" id="MCX2563519.1"/>
    </source>
</evidence>
<dbReference type="Pfam" id="PF23552">
    <property type="entry name" value="ParB_C"/>
    <property type="match status" value="1"/>
</dbReference>
<dbReference type="Gene3D" id="1.10.10.2830">
    <property type="match status" value="1"/>
</dbReference>
<evidence type="ECO:0000313" key="7">
    <source>
        <dbReference type="Proteomes" id="UP001301152"/>
    </source>
</evidence>
<keyword evidence="7" id="KW-1185">Reference proteome</keyword>
<keyword evidence="2" id="KW-0159">Chromosome partition</keyword>
<dbReference type="Pfam" id="PF17762">
    <property type="entry name" value="HTH_ParB"/>
    <property type="match status" value="1"/>
</dbReference>
<evidence type="ECO:0000256" key="4">
    <source>
        <dbReference type="ARBA" id="ARBA00025472"/>
    </source>
</evidence>
<comment type="caution">
    <text evidence="6">The sequence shown here is derived from an EMBL/GenBank/DDBJ whole genome shotgun (WGS) entry which is preliminary data.</text>
</comment>
<dbReference type="Pfam" id="PF02195">
    <property type="entry name" value="ParB_N"/>
    <property type="match status" value="1"/>
</dbReference>
<comment type="function">
    <text evidence="4">Involved in chromosome partition. Localize to both poles of the predivisional cell following completion of DNA replication. Binds to the DNA origin of replication.</text>
</comment>
<dbReference type="NCBIfam" id="TIGR00180">
    <property type="entry name" value="parB_part"/>
    <property type="match status" value="1"/>
</dbReference>
<evidence type="ECO:0000256" key="2">
    <source>
        <dbReference type="ARBA" id="ARBA00022829"/>
    </source>
</evidence>
<evidence type="ECO:0000256" key="3">
    <source>
        <dbReference type="ARBA" id="ARBA00023125"/>
    </source>
</evidence>
<dbReference type="InterPro" id="IPR036086">
    <property type="entry name" value="ParB/Sulfiredoxin_sf"/>
</dbReference>
<dbReference type="CDD" id="cd16393">
    <property type="entry name" value="SPO0J_N"/>
    <property type="match status" value="1"/>
</dbReference>
<dbReference type="EMBL" id="JAPIUZ010000002">
    <property type="protein sequence ID" value="MCX2563519.1"/>
    <property type="molecule type" value="Genomic_DNA"/>
</dbReference>
<dbReference type="Gene3D" id="3.90.1530.30">
    <property type="match status" value="1"/>
</dbReference>
<dbReference type="SMART" id="SM00470">
    <property type="entry name" value="ParB"/>
    <property type="match status" value="1"/>
</dbReference>